<dbReference type="AlphaFoldDB" id="A0A854Q656"/>
<dbReference type="InterPro" id="IPR013094">
    <property type="entry name" value="AB_hydrolase_3"/>
</dbReference>
<gene>
    <name evidence="4" type="ORF">C361_05490</name>
</gene>
<keyword evidence="1" id="KW-0378">Hydrolase</keyword>
<comment type="caution">
    <text evidence="4">The sequence shown here is derived from an EMBL/GenBank/DDBJ whole genome shotgun (WGS) entry which is preliminary data.</text>
</comment>
<dbReference type="PANTHER" id="PTHR48081">
    <property type="entry name" value="AB HYDROLASE SUPERFAMILY PROTEIN C4A8.06C"/>
    <property type="match status" value="1"/>
</dbReference>
<feature type="domain" description="Alpha/beta hydrolase fold-3" evidence="3">
    <location>
        <begin position="236"/>
        <end position="450"/>
    </location>
</feature>
<dbReference type="GO" id="GO:0016787">
    <property type="term" value="F:hydrolase activity"/>
    <property type="evidence" value="ECO:0007669"/>
    <property type="project" value="UniProtKB-KW"/>
</dbReference>
<dbReference type="Pfam" id="PF07859">
    <property type="entry name" value="Abhydrolase_3"/>
    <property type="match status" value="1"/>
</dbReference>
<evidence type="ECO:0000256" key="2">
    <source>
        <dbReference type="SAM" id="Phobius"/>
    </source>
</evidence>
<dbReference type="SUPFAM" id="SSF53474">
    <property type="entry name" value="alpha/beta-Hydrolases"/>
    <property type="match status" value="1"/>
</dbReference>
<keyword evidence="2" id="KW-1133">Transmembrane helix</keyword>
<evidence type="ECO:0000259" key="3">
    <source>
        <dbReference type="Pfam" id="PF07859"/>
    </source>
</evidence>
<evidence type="ECO:0000256" key="1">
    <source>
        <dbReference type="ARBA" id="ARBA00022801"/>
    </source>
</evidence>
<dbReference type="Gene3D" id="3.40.50.1820">
    <property type="entry name" value="alpha/beta hydrolase"/>
    <property type="match status" value="1"/>
</dbReference>
<keyword evidence="2" id="KW-0472">Membrane</keyword>
<evidence type="ECO:0000313" key="4">
    <source>
        <dbReference type="EMBL" id="OXG16042.1"/>
    </source>
</evidence>
<accession>A0A854Q656</accession>
<dbReference type="Proteomes" id="UP000199727">
    <property type="component" value="Unassembled WGS sequence"/>
</dbReference>
<feature type="transmembrane region" description="Helical" evidence="2">
    <location>
        <begin position="69"/>
        <end position="91"/>
    </location>
</feature>
<keyword evidence="2" id="KW-0812">Transmembrane</keyword>
<name>A0A854Q656_CRYNE</name>
<protein>
    <submittedName>
        <fullName evidence="4">Endoplasmic reticulum protein</fullName>
    </submittedName>
</protein>
<evidence type="ECO:0000313" key="5">
    <source>
        <dbReference type="Proteomes" id="UP000199727"/>
    </source>
</evidence>
<dbReference type="InterPro" id="IPR029058">
    <property type="entry name" value="AB_hydrolase_fold"/>
</dbReference>
<dbReference type="PANTHER" id="PTHR48081:SF26">
    <property type="entry name" value="ALPHA_BETA HYDROLASE FOLD-3 DOMAIN-CONTAINING PROTEIN"/>
    <property type="match status" value="1"/>
</dbReference>
<dbReference type="EMBL" id="AMKT01000069">
    <property type="protein sequence ID" value="OXG16042.1"/>
    <property type="molecule type" value="Genomic_DNA"/>
</dbReference>
<organism evidence="4 5">
    <name type="scientific">Cryptococcus neoformans Tu259-1</name>
    <dbReference type="NCBI Taxonomy" id="1230072"/>
    <lineage>
        <taxon>Eukaryota</taxon>
        <taxon>Fungi</taxon>
        <taxon>Dikarya</taxon>
        <taxon>Basidiomycota</taxon>
        <taxon>Agaricomycotina</taxon>
        <taxon>Tremellomycetes</taxon>
        <taxon>Tremellales</taxon>
        <taxon>Cryptococcaceae</taxon>
        <taxon>Cryptococcus</taxon>
        <taxon>Cryptococcus neoformans species complex</taxon>
    </lineage>
</organism>
<sequence length="572" mass="64682">MRLRNSLSSCLQTALPSSLHTNMVRRDSKESTRNKKKDWGEMTPEAIQALCLANAPRSLLYRHPILRRFYLVIFVLTTLLFLLPFWSLLYLPRSNRPRRSWTLQRCLRVRWSRRLCGVVARCEIDYLGRDLNLDLVPMRLTHSHPVTIPPAPLYLLQGHPKEMLELLHQSRGSWDPHFIYRVNRAATDVWGAWNSRDEKELSKEYGFEAVKAFWFTGEKGAPDEKPKPRQDGDPIMLHFHGGGYLCGTAAETDLTSSICKALVNYSPIHHILSVDYRLAPVGPWPLPLLDAISAYHYLVKIEGIAEQDIIIGGDSAGGHLAMALTRWLRDEGNHVGLSMPRGVVLMSPWADLGFTNAWGAEEYKYNADSDTIDDTFGPFACSLLLRALPLSILYSSPYLSPASSTVSATSIFNNFPPTYIVYGGAERLAKSTETLYSRIQLARRAADKVHVPDRLFASPDAVHDFMIFPWMAREASQVYEDLDKWLRGLLTTDICSPEAASKDSLKQSKEITDQRRLTRQRTLESFRSHKSPRMCAAPDSGMLELVQDMQEEGMSMIEIPKLDLGSTAFAEI</sequence>
<dbReference type="InterPro" id="IPR050300">
    <property type="entry name" value="GDXG_lipolytic_enzyme"/>
</dbReference>
<dbReference type="OrthoDB" id="2152029at2759"/>
<reference evidence="4 5" key="1">
    <citation type="submission" date="2017-06" db="EMBL/GenBank/DDBJ databases">
        <title>Global population genomics of the pathogenic fungus Cryptococcus neoformans var. grubii.</title>
        <authorList>
            <person name="Cuomo C."/>
            <person name="Litvintseva A."/>
            <person name="Chen Y."/>
            <person name="Young S."/>
            <person name="Zeng Q."/>
            <person name="Chapman S."/>
            <person name="Gujja S."/>
            <person name="Saif S."/>
            <person name="Birren B."/>
        </authorList>
    </citation>
    <scope>NUCLEOTIDE SEQUENCE [LARGE SCALE GENOMIC DNA]</scope>
    <source>
        <strain evidence="4 5">Tu259-1</strain>
    </source>
</reference>
<proteinExistence type="predicted"/>